<keyword evidence="3" id="KW-1185">Reference proteome</keyword>
<feature type="transmembrane region" description="Helical" evidence="1">
    <location>
        <begin position="64"/>
        <end position="85"/>
    </location>
</feature>
<dbReference type="EMBL" id="JAGDYL010000010">
    <property type="protein sequence ID" value="MBO1805263.1"/>
    <property type="molecule type" value="Genomic_DNA"/>
</dbReference>
<evidence type="ECO:0000313" key="2">
    <source>
        <dbReference type="EMBL" id="MBO1805263.1"/>
    </source>
</evidence>
<organism evidence="2 3">
    <name type="scientific">Leucobacter ruminantium</name>
    <dbReference type="NCBI Taxonomy" id="1289170"/>
    <lineage>
        <taxon>Bacteria</taxon>
        <taxon>Bacillati</taxon>
        <taxon>Actinomycetota</taxon>
        <taxon>Actinomycetes</taxon>
        <taxon>Micrococcales</taxon>
        <taxon>Microbacteriaceae</taxon>
        <taxon>Leucobacter</taxon>
    </lineage>
</organism>
<dbReference type="AlphaFoldDB" id="A0A939LY40"/>
<keyword evidence="1" id="KW-1133">Transmembrane helix</keyword>
<proteinExistence type="predicted"/>
<gene>
    <name evidence="2" type="ORF">J4H91_08005</name>
</gene>
<reference evidence="2" key="1">
    <citation type="submission" date="2021-03" db="EMBL/GenBank/DDBJ databases">
        <title>Leucobacter chromiisoli sp. nov., isolated from chromium-containing soil of chemical plant.</title>
        <authorList>
            <person name="Xu Z."/>
        </authorList>
    </citation>
    <scope>NUCLEOTIDE SEQUENCE</scope>
    <source>
        <strain evidence="2">A2</strain>
    </source>
</reference>
<evidence type="ECO:0000313" key="3">
    <source>
        <dbReference type="Proteomes" id="UP000664398"/>
    </source>
</evidence>
<protein>
    <submittedName>
        <fullName evidence="2">Sodium:proton antiporter</fullName>
    </submittedName>
</protein>
<sequence>MSMLMTSLVIAAGVGLTATALAAIVRVVRGPTILDRMIASDVLLTTLMLAVGADMVVRGHTDSIPLMTVIAATATFATIVVARFVKRRAGQPAIPESEEGAGHV</sequence>
<name>A0A939LY40_9MICO</name>
<comment type="caution">
    <text evidence="2">The sequence shown here is derived from an EMBL/GenBank/DDBJ whole genome shotgun (WGS) entry which is preliminary data.</text>
</comment>
<accession>A0A939LY40</accession>
<evidence type="ECO:0000256" key="1">
    <source>
        <dbReference type="SAM" id="Phobius"/>
    </source>
</evidence>
<keyword evidence="1" id="KW-0472">Membrane</keyword>
<dbReference type="Proteomes" id="UP000664398">
    <property type="component" value="Unassembled WGS sequence"/>
</dbReference>
<dbReference type="RefSeq" id="WP_208045737.1">
    <property type="nucleotide sequence ID" value="NZ_JAGDYL010000010.1"/>
</dbReference>
<keyword evidence="1" id="KW-0812">Transmembrane</keyword>